<dbReference type="OrthoDB" id="183320at2"/>
<keyword evidence="1" id="KW-0378">Hydrolase</keyword>
<gene>
    <name evidence="5" type="ORF">BGE01nite_26470</name>
</gene>
<protein>
    <submittedName>
        <fullName evidence="5">9-O-acetylesterase</fullName>
    </submittedName>
</protein>
<dbReference type="Proteomes" id="UP000321577">
    <property type="component" value="Unassembled WGS sequence"/>
</dbReference>
<keyword evidence="3" id="KW-0732">Signal</keyword>
<dbReference type="InterPro" id="IPR005181">
    <property type="entry name" value="SASA"/>
</dbReference>
<dbReference type="InterPro" id="IPR039329">
    <property type="entry name" value="SIAE"/>
</dbReference>
<sequence length="501" mass="54551">MRLPLCLALLASASAHAALELPAIFSDHAVLQQGQAVPVWGWADAGTEVSVSIADQSVKATTNAKGQWRADLSKLEAKGPQTLTITSGSETKTVQDVLIGEVWLGSGQSNMAMTVSRAMNYEKEQAEAKLPEIRMFVVKSHANTQQQERCEGAWVVCSPETVGGFSATAYFFGKEIHRELGVPVGLINSSVGGTPIESWISPEVQKASAELKPFFEMGSKADAAFDPVKAKADHEKQLARWRENSKKAKAEGKPAPRAPRNPLVVRERKGNVGGLFNGKIAPLIPYAIRGALWYQGEANSNGEKANFYQHQLPLLVKDWRTRWGYEFPMAWVQLPNFSANRGEGWMLVREAMLKSVQNVTKSGMAVTLDIGEAKDIHPKNKQMVGHRLAQWALATVYEKPNASSGPLPVKHEVKGSEIIVTFDHVANGLELKSATTSGFVIAGEDKAWHPAEARVEGNSVILSSKAVPAPLAARYAWAELPDVTLWNSAGLPATQFRTDTW</sequence>
<reference evidence="5 6" key="1">
    <citation type="submission" date="2019-07" db="EMBL/GenBank/DDBJ databases">
        <title>Whole genome shotgun sequence of Brevifollis gellanilyticus NBRC 108608.</title>
        <authorList>
            <person name="Hosoyama A."/>
            <person name="Uohara A."/>
            <person name="Ohji S."/>
            <person name="Ichikawa N."/>
        </authorList>
    </citation>
    <scope>NUCLEOTIDE SEQUENCE [LARGE SCALE GENOMIC DNA]</scope>
    <source>
        <strain evidence="5 6">NBRC 108608</strain>
    </source>
</reference>
<dbReference type="PANTHER" id="PTHR22901:SF0">
    <property type="entry name" value="SIALATE O-ACETYLESTERASE"/>
    <property type="match status" value="1"/>
</dbReference>
<keyword evidence="6" id="KW-1185">Reference proteome</keyword>
<feature type="region of interest" description="Disordered" evidence="2">
    <location>
        <begin position="242"/>
        <end position="261"/>
    </location>
</feature>
<evidence type="ECO:0000256" key="3">
    <source>
        <dbReference type="SAM" id="SignalP"/>
    </source>
</evidence>
<comment type="caution">
    <text evidence="5">The sequence shown here is derived from an EMBL/GenBank/DDBJ whole genome shotgun (WGS) entry which is preliminary data.</text>
</comment>
<proteinExistence type="predicted"/>
<dbReference type="RefSeq" id="WP_146850934.1">
    <property type="nucleotide sequence ID" value="NZ_BKAG01000017.1"/>
</dbReference>
<evidence type="ECO:0000259" key="4">
    <source>
        <dbReference type="Pfam" id="PF03629"/>
    </source>
</evidence>
<feature type="chain" id="PRO_5022109238" evidence="3">
    <location>
        <begin position="18"/>
        <end position="501"/>
    </location>
</feature>
<dbReference type="PANTHER" id="PTHR22901">
    <property type="entry name" value="SIALATE O-ACETYLESTERASE"/>
    <property type="match status" value="1"/>
</dbReference>
<feature type="domain" description="Sialate O-acetylesterase" evidence="4">
    <location>
        <begin position="101"/>
        <end position="202"/>
    </location>
</feature>
<feature type="compositionally biased region" description="Basic and acidic residues" evidence="2">
    <location>
        <begin position="242"/>
        <end position="254"/>
    </location>
</feature>
<organism evidence="5 6">
    <name type="scientific">Brevifollis gellanilyticus</name>
    <dbReference type="NCBI Taxonomy" id="748831"/>
    <lineage>
        <taxon>Bacteria</taxon>
        <taxon>Pseudomonadati</taxon>
        <taxon>Verrucomicrobiota</taxon>
        <taxon>Verrucomicrobiia</taxon>
        <taxon>Verrucomicrobiales</taxon>
        <taxon>Verrucomicrobiaceae</taxon>
    </lineage>
</organism>
<name>A0A512M9E9_9BACT</name>
<feature type="signal peptide" evidence="3">
    <location>
        <begin position="1"/>
        <end position="17"/>
    </location>
</feature>
<evidence type="ECO:0000256" key="2">
    <source>
        <dbReference type="SAM" id="MobiDB-lite"/>
    </source>
</evidence>
<dbReference type="InterPro" id="IPR036514">
    <property type="entry name" value="SGNH_hydro_sf"/>
</dbReference>
<dbReference type="SUPFAM" id="SSF52266">
    <property type="entry name" value="SGNH hydrolase"/>
    <property type="match status" value="1"/>
</dbReference>
<dbReference type="AlphaFoldDB" id="A0A512M9E9"/>
<dbReference type="Gene3D" id="3.40.50.1110">
    <property type="entry name" value="SGNH hydrolase"/>
    <property type="match status" value="1"/>
</dbReference>
<dbReference type="GO" id="GO:0005975">
    <property type="term" value="P:carbohydrate metabolic process"/>
    <property type="evidence" value="ECO:0007669"/>
    <property type="project" value="TreeGrafter"/>
</dbReference>
<feature type="domain" description="Sialate O-acetylesterase" evidence="4">
    <location>
        <begin position="287"/>
        <end position="391"/>
    </location>
</feature>
<evidence type="ECO:0000256" key="1">
    <source>
        <dbReference type="ARBA" id="ARBA00022801"/>
    </source>
</evidence>
<dbReference type="GO" id="GO:0001681">
    <property type="term" value="F:sialate O-acetylesterase activity"/>
    <property type="evidence" value="ECO:0007669"/>
    <property type="project" value="InterPro"/>
</dbReference>
<evidence type="ECO:0000313" key="6">
    <source>
        <dbReference type="Proteomes" id="UP000321577"/>
    </source>
</evidence>
<dbReference type="Pfam" id="PF03629">
    <property type="entry name" value="SASA"/>
    <property type="match status" value="2"/>
</dbReference>
<evidence type="ECO:0000313" key="5">
    <source>
        <dbReference type="EMBL" id="GEP43356.1"/>
    </source>
</evidence>
<accession>A0A512M9E9</accession>
<dbReference type="EMBL" id="BKAG01000017">
    <property type="protein sequence ID" value="GEP43356.1"/>
    <property type="molecule type" value="Genomic_DNA"/>
</dbReference>